<evidence type="ECO:0000256" key="1">
    <source>
        <dbReference type="ARBA" id="ARBA00010282"/>
    </source>
</evidence>
<dbReference type="Pfam" id="PF02657">
    <property type="entry name" value="SufE"/>
    <property type="match status" value="1"/>
</dbReference>
<dbReference type="RefSeq" id="WP_055731386.1">
    <property type="nucleotide sequence ID" value="NZ_BMDY01000002.1"/>
</dbReference>
<gene>
    <name evidence="3" type="ORF">GCM10007414_03510</name>
</gene>
<evidence type="ECO:0000313" key="3">
    <source>
        <dbReference type="EMBL" id="GGA94131.1"/>
    </source>
</evidence>
<keyword evidence="4" id="KW-1185">Reference proteome</keyword>
<dbReference type="PANTHER" id="PTHR43597:SF5">
    <property type="entry name" value="SUFE-LIKE PROTEIN 2, CHLOROPLASTIC"/>
    <property type="match status" value="1"/>
</dbReference>
<sequence>MNKTPQIELNLAQIEQNFAHCQAWEERYRQLLLLAKQLQAMPEQYKQPQSLVQGCESEVWLHQDAQQLYLDSNARIIKGLIVIVLACYQAQPQHPQRLFEQTLDSLGLAHHLSESRNNGIRAIWQEIEQLG</sequence>
<dbReference type="Proteomes" id="UP000651977">
    <property type="component" value="Unassembled WGS sequence"/>
</dbReference>
<reference evidence="4" key="1">
    <citation type="journal article" date="2019" name="Int. J. Syst. Evol. Microbiol.">
        <title>The Global Catalogue of Microorganisms (GCM) 10K type strain sequencing project: providing services to taxonomists for standard genome sequencing and annotation.</title>
        <authorList>
            <consortium name="The Broad Institute Genomics Platform"/>
            <consortium name="The Broad Institute Genome Sequencing Center for Infectious Disease"/>
            <person name="Wu L."/>
            <person name="Ma J."/>
        </authorList>
    </citation>
    <scope>NUCLEOTIDE SEQUENCE [LARGE SCALE GENOMIC DNA]</scope>
    <source>
        <strain evidence="4">CGMCC 1.10131</strain>
    </source>
</reference>
<dbReference type="PANTHER" id="PTHR43597">
    <property type="entry name" value="SULFUR ACCEPTOR PROTEIN CSDE"/>
    <property type="match status" value="1"/>
</dbReference>
<comment type="caution">
    <text evidence="3">The sequence shown here is derived from an EMBL/GenBank/DDBJ whole genome shotgun (WGS) entry which is preliminary data.</text>
</comment>
<dbReference type="EMBL" id="BMDY01000002">
    <property type="protein sequence ID" value="GGA94131.1"/>
    <property type="molecule type" value="Genomic_DNA"/>
</dbReference>
<name>A0ABQ1HVX7_9ALTE</name>
<dbReference type="InterPro" id="IPR003808">
    <property type="entry name" value="Fe-S_metab-assoc_dom"/>
</dbReference>
<accession>A0ABQ1HVX7</accession>
<comment type="similarity">
    <text evidence="1">Belongs to the SufE family.</text>
</comment>
<evidence type="ECO:0000313" key="4">
    <source>
        <dbReference type="Proteomes" id="UP000651977"/>
    </source>
</evidence>
<organism evidence="3 4">
    <name type="scientific">Agarivorans gilvus</name>
    <dbReference type="NCBI Taxonomy" id="680279"/>
    <lineage>
        <taxon>Bacteria</taxon>
        <taxon>Pseudomonadati</taxon>
        <taxon>Pseudomonadota</taxon>
        <taxon>Gammaproteobacteria</taxon>
        <taxon>Alteromonadales</taxon>
        <taxon>Alteromonadaceae</taxon>
        <taxon>Agarivorans</taxon>
    </lineage>
</organism>
<feature type="domain" description="Fe-S metabolism associated" evidence="2">
    <location>
        <begin position="16"/>
        <end position="129"/>
    </location>
</feature>
<dbReference type="SUPFAM" id="SSF82649">
    <property type="entry name" value="SufE/NifU"/>
    <property type="match status" value="1"/>
</dbReference>
<protein>
    <submittedName>
        <fullName evidence="3">SufE protein</fullName>
    </submittedName>
</protein>
<dbReference type="Gene3D" id="3.90.1010.10">
    <property type="match status" value="1"/>
</dbReference>
<evidence type="ECO:0000259" key="2">
    <source>
        <dbReference type="Pfam" id="PF02657"/>
    </source>
</evidence>
<proteinExistence type="inferred from homology"/>